<dbReference type="EMBL" id="LR134363">
    <property type="protein sequence ID" value="VEG73716.1"/>
    <property type="molecule type" value="Genomic_DNA"/>
</dbReference>
<proteinExistence type="predicted"/>
<organism evidence="2 3">
    <name type="scientific">Actinomyces slackii</name>
    <dbReference type="NCBI Taxonomy" id="52774"/>
    <lineage>
        <taxon>Bacteria</taxon>
        <taxon>Bacillati</taxon>
        <taxon>Actinomycetota</taxon>
        <taxon>Actinomycetes</taxon>
        <taxon>Actinomycetales</taxon>
        <taxon>Actinomycetaceae</taxon>
        <taxon>Actinomyces</taxon>
    </lineage>
</organism>
<evidence type="ECO:0000313" key="3">
    <source>
        <dbReference type="Proteomes" id="UP000276899"/>
    </source>
</evidence>
<reference evidence="2 3" key="1">
    <citation type="submission" date="2018-12" db="EMBL/GenBank/DDBJ databases">
        <authorList>
            <consortium name="Pathogen Informatics"/>
        </authorList>
    </citation>
    <scope>NUCLEOTIDE SEQUENCE [LARGE SCALE GENOMIC DNA]</scope>
    <source>
        <strain evidence="2 3">NCTC11923</strain>
    </source>
</reference>
<name>A0A3S4UM19_9ACTO</name>
<dbReference type="Pfam" id="PF14082">
    <property type="entry name" value="SduA_C"/>
    <property type="match status" value="1"/>
</dbReference>
<dbReference type="KEGG" id="asla:NCTC11923_00325"/>
<accession>A0A3S4UM19</accession>
<keyword evidence="3" id="KW-1185">Reference proteome</keyword>
<dbReference type="AlphaFoldDB" id="A0A3S4UM19"/>
<evidence type="ECO:0000313" key="2">
    <source>
        <dbReference type="EMBL" id="VEG73716.1"/>
    </source>
</evidence>
<sequence length="269" mass="31498">MLLKRFPTSTECRLYVDARVGRIVQEYYESAGEAERKLQRHLNAKKSTRYPARRTSMIVNEMELEKFTFVRERFEEMLADVESYSERDWQVEVARLFCLMFPRYVCVLEGVKIKERFSRPGKEVRREVDMVLVDSAGTIDILEIKKPFSDCLVSRGRYRDNYIPKRELAGAVVQCEKYLFYLNCGGVSTEEAIQKRLDKELANAPRVKIVNPKAYILAGRDDNLTDEQRFDFEFTRRGGSGIMDIITYDDLMRRLYTMTEALRKQIGDA</sequence>
<dbReference type="Proteomes" id="UP000276899">
    <property type="component" value="Chromosome"/>
</dbReference>
<protein>
    <recommendedName>
        <fullName evidence="1">Shedu protein SduA C-terminal domain-containing protein</fullName>
    </recommendedName>
</protein>
<evidence type="ECO:0000259" key="1">
    <source>
        <dbReference type="Pfam" id="PF14082"/>
    </source>
</evidence>
<feature type="domain" description="Shedu protein SduA C-terminal" evidence="1">
    <location>
        <begin position="84"/>
        <end position="251"/>
    </location>
</feature>
<gene>
    <name evidence="2" type="ORF">NCTC11923_00325</name>
</gene>
<dbReference type="InterPro" id="IPR025359">
    <property type="entry name" value="SduA_C"/>
</dbReference>